<dbReference type="GO" id="GO:0003677">
    <property type="term" value="F:DNA binding"/>
    <property type="evidence" value="ECO:0007669"/>
    <property type="project" value="UniProtKB-UniRule"/>
</dbReference>
<accession>C0W0M5</accession>
<evidence type="ECO:0000259" key="6">
    <source>
        <dbReference type="PROSITE" id="PS51898"/>
    </source>
</evidence>
<dbReference type="Proteomes" id="UP000010301">
    <property type="component" value="Unassembled WGS sequence"/>
</dbReference>
<gene>
    <name evidence="8" type="ORF">HMPREF0044_1103</name>
</gene>
<evidence type="ECO:0000256" key="4">
    <source>
        <dbReference type="ARBA" id="ARBA00023172"/>
    </source>
</evidence>
<dbReference type="Pfam" id="PF14659">
    <property type="entry name" value="Phage_int_SAM_3"/>
    <property type="match status" value="1"/>
</dbReference>
<dbReference type="Pfam" id="PF26003">
    <property type="entry name" value="Integrase_N_phage"/>
    <property type="match status" value="1"/>
</dbReference>
<dbReference type="CDD" id="cd01189">
    <property type="entry name" value="INT_ICEBs1_C_like"/>
    <property type="match status" value="1"/>
</dbReference>
<dbReference type="InterPro" id="IPR002104">
    <property type="entry name" value="Integrase_catalytic"/>
</dbReference>
<dbReference type="InterPro" id="IPR058717">
    <property type="entry name" value="Phage_L5_Integrase_N"/>
</dbReference>
<feature type="domain" description="Core-binding (CB)" evidence="7">
    <location>
        <begin position="80"/>
        <end position="160"/>
    </location>
</feature>
<reference evidence="8 9" key="1">
    <citation type="submission" date="2009-01" db="EMBL/GenBank/DDBJ databases">
        <authorList>
            <person name="Qin X."/>
            <person name="Bachman B."/>
            <person name="Battles P."/>
            <person name="Bell A."/>
            <person name="Bess C."/>
            <person name="Bickham C."/>
            <person name="Chaboub L."/>
            <person name="Chen D."/>
            <person name="Coyle M."/>
            <person name="Deiros D.R."/>
            <person name="Dinh H."/>
            <person name="Forbes L."/>
            <person name="Fowler G."/>
            <person name="Francisco L."/>
            <person name="Fu Q."/>
            <person name="Gubbala S."/>
            <person name="Hale W."/>
            <person name="Han Y."/>
            <person name="Hemphill L."/>
            <person name="Highlander S.K."/>
            <person name="Hirani K."/>
            <person name="Hogues M."/>
            <person name="Jackson L."/>
            <person name="Jakkamsetti A."/>
            <person name="Javaid M."/>
            <person name="Jiang H."/>
            <person name="Korchina V."/>
            <person name="Kovar C."/>
            <person name="Lara F."/>
            <person name="Lee S."/>
            <person name="Mata R."/>
            <person name="Mathew T."/>
            <person name="Moen C."/>
            <person name="Morales K."/>
            <person name="Munidasa M."/>
            <person name="Nazareth L."/>
            <person name="Ngo R."/>
            <person name="Nguyen L."/>
            <person name="Okwuonu G."/>
            <person name="Ongeri F."/>
            <person name="Patil S."/>
            <person name="Petrosino J."/>
            <person name="Pham C."/>
            <person name="Pham P."/>
            <person name="Pu L.-L."/>
            <person name="Puazo M."/>
            <person name="Raj R."/>
            <person name="Reid J."/>
            <person name="Rouhana J."/>
            <person name="Saada N."/>
            <person name="Shang Y."/>
            <person name="Simmons D."/>
            <person name="Thornton R."/>
            <person name="Warren J."/>
            <person name="Weissenberger G."/>
            <person name="Zhang J."/>
            <person name="Zhang L."/>
            <person name="Zhou C."/>
            <person name="Zhu D."/>
            <person name="Muzny D."/>
            <person name="Worley K."/>
            <person name="Gibbs R."/>
        </authorList>
    </citation>
    <scope>NUCLEOTIDE SEQUENCE [LARGE SCALE GENOMIC DNA]</scope>
    <source>
        <strain evidence="8 9">DSM 15436</strain>
    </source>
</reference>
<dbReference type="PROSITE" id="PS51898">
    <property type="entry name" value="TYR_RECOMBINASE"/>
    <property type="match status" value="1"/>
</dbReference>
<dbReference type="SUPFAM" id="SSF56349">
    <property type="entry name" value="DNA breaking-rejoining enzymes"/>
    <property type="match status" value="1"/>
</dbReference>
<dbReference type="AlphaFoldDB" id="C0W0M5"/>
<evidence type="ECO:0000256" key="2">
    <source>
        <dbReference type="ARBA" id="ARBA00022908"/>
    </source>
</evidence>
<name>C0W0M5_9ACTO</name>
<keyword evidence="2" id="KW-0229">DNA integration</keyword>
<dbReference type="OrthoDB" id="148546at2"/>
<dbReference type="InterPro" id="IPR050808">
    <property type="entry name" value="Phage_Integrase"/>
</dbReference>
<keyword evidence="9" id="KW-1185">Reference proteome</keyword>
<comment type="caution">
    <text evidence="8">The sequence shown here is derived from an EMBL/GenBank/DDBJ whole genome shotgun (WGS) entry which is preliminary data.</text>
</comment>
<dbReference type="PANTHER" id="PTHR30629:SF2">
    <property type="entry name" value="PROPHAGE INTEGRASE INTS-RELATED"/>
    <property type="match status" value="1"/>
</dbReference>
<dbReference type="Gene3D" id="1.10.443.10">
    <property type="entry name" value="Intergrase catalytic core"/>
    <property type="match status" value="1"/>
</dbReference>
<proteinExistence type="inferred from homology"/>
<evidence type="ECO:0000256" key="1">
    <source>
        <dbReference type="ARBA" id="ARBA00008857"/>
    </source>
</evidence>
<dbReference type="Pfam" id="PF00589">
    <property type="entry name" value="Phage_integrase"/>
    <property type="match status" value="1"/>
</dbReference>
<protein>
    <submittedName>
        <fullName evidence="8">Site-specific recombinase, phage integrase family</fullName>
    </submittedName>
</protein>
<dbReference type="InterPro" id="IPR044068">
    <property type="entry name" value="CB"/>
</dbReference>
<feature type="domain" description="Tyr recombinase" evidence="6">
    <location>
        <begin position="191"/>
        <end position="385"/>
    </location>
</feature>
<dbReference type="EMBL" id="ACFG01000030">
    <property type="protein sequence ID" value="EEH64084.1"/>
    <property type="molecule type" value="Genomic_DNA"/>
</dbReference>
<dbReference type="InterPro" id="IPR011010">
    <property type="entry name" value="DNA_brk_join_enz"/>
</dbReference>
<dbReference type="eggNOG" id="COG0582">
    <property type="taxonomic scope" value="Bacteria"/>
</dbReference>
<sequence length="407" mass="45775">MARNSFGSIRKLASGRFQARYFIPGTLERINAPTTFATKTSAKAWLAQQQADLERGEWKHPDQIKAEAEAEAQQALADALTLDEFAYQWFSEEPLAKSSLRAMESQWRNHITPHLGATPIKQLTHQMVGKWLESLFEAGKSKGVRKPCYNHLRRVLNEAVDRDIIPFNPITGKKYLQRLATKEVKADRERQPRKAYPVHIVRTVLGEAYPKHQAMLWLLAVTGLRSSELRALKRGSLDFTENTLSITQAVTGTGKNTDYRNTTKSEAGTRIVPIAPEIMRIVKAHCETVGALSADAYIFPKKTNPLEPMPGTRPYEALLYTCKRLGIPPIKPHELRHTVVTLVETFDGQGYNRADVKSYIGHSKGGDITLRYTHSDLDRKRLIAQLVYDALAGVQDTGNVVELKHAR</sequence>
<evidence type="ECO:0000259" key="7">
    <source>
        <dbReference type="PROSITE" id="PS51900"/>
    </source>
</evidence>
<evidence type="ECO:0000313" key="9">
    <source>
        <dbReference type="Proteomes" id="UP000010301"/>
    </source>
</evidence>
<dbReference type="RefSeq" id="WP_006546875.1">
    <property type="nucleotide sequence ID" value="NZ_DS999543.1"/>
</dbReference>
<evidence type="ECO:0000256" key="5">
    <source>
        <dbReference type="PROSITE-ProRule" id="PRU01248"/>
    </source>
</evidence>
<dbReference type="InterPro" id="IPR013762">
    <property type="entry name" value="Integrase-like_cat_sf"/>
</dbReference>
<dbReference type="PANTHER" id="PTHR30629">
    <property type="entry name" value="PROPHAGE INTEGRASE"/>
    <property type="match status" value="1"/>
</dbReference>
<evidence type="ECO:0000313" key="8">
    <source>
        <dbReference type="EMBL" id="EEH64084.1"/>
    </source>
</evidence>
<keyword evidence="4" id="KW-0233">DNA recombination</keyword>
<dbReference type="Gene3D" id="1.10.150.130">
    <property type="match status" value="1"/>
</dbReference>
<keyword evidence="3 5" id="KW-0238">DNA-binding</keyword>
<organism evidence="8 9">
    <name type="scientific">Gleimia coleocanis DSM 15436</name>
    <dbReference type="NCBI Taxonomy" id="525245"/>
    <lineage>
        <taxon>Bacteria</taxon>
        <taxon>Bacillati</taxon>
        <taxon>Actinomycetota</taxon>
        <taxon>Actinomycetes</taxon>
        <taxon>Actinomycetales</taxon>
        <taxon>Actinomycetaceae</taxon>
        <taxon>Gleimia</taxon>
    </lineage>
</organism>
<comment type="similarity">
    <text evidence="1">Belongs to the 'phage' integrase family.</text>
</comment>
<dbReference type="HOGENOM" id="CLU_027562_17_5_11"/>
<evidence type="ECO:0000256" key="3">
    <source>
        <dbReference type="ARBA" id="ARBA00023125"/>
    </source>
</evidence>
<dbReference type="GO" id="GO:0015074">
    <property type="term" value="P:DNA integration"/>
    <property type="evidence" value="ECO:0007669"/>
    <property type="project" value="UniProtKB-KW"/>
</dbReference>
<dbReference type="InterPro" id="IPR010998">
    <property type="entry name" value="Integrase_recombinase_N"/>
</dbReference>
<dbReference type="InterPro" id="IPR004107">
    <property type="entry name" value="Integrase_SAM-like_N"/>
</dbReference>
<dbReference type="PROSITE" id="PS51900">
    <property type="entry name" value="CB"/>
    <property type="match status" value="1"/>
</dbReference>
<dbReference type="GO" id="GO:0006310">
    <property type="term" value="P:DNA recombination"/>
    <property type="evidence" value="ECO:0007669"/>
    <property type="project" value="UniProtKB-KW"/>
</dbReference>
<dbReference type="STRING" id="525245.HMPREF0044_1103"/>